<dbReference type="PANTHER" id="PTHR33155">
    <property type="entry name" value="FANTASTIC FOUR-LIKE PROTEIN (DUF3049)"/>
    <property type="match status" value="1"/>
</dbReference>
<accession>A0AAD3XK44</accession>
<protein>
    <recommendedName>
        <fullName evidence="3">FAF domain-containing protein</fullName>
    </recommendedName>
</protein>
<evidence type="ECO:0000313" key="4">
    <source>
        <dbReference type="EMBL" id="GMH07335.1"/>
    </source>
</evidence>
<sequence>MAACGSFKQIFENPLPENNPSLIDSLSSRNQFKPVKSINHSFNEIFGELHFKETPSSSSSSLPLTDSNQEPEIGSRHESQPASMFSGKPGSGYVGRHRSSDNFSSLKTESLKLCTEGLGFESLDDVEDSKEVSDCSSDWENMKMERVCVRDNWETAGDYLCPDQYKTARSCGRTSPPPISCIGRGGMSWGLESYRKDGRFVLQEVSIPTHEFLHSCREDGRLRLCFAQPHNHLLNHQKTAAAEEAAEEGRDLEDSEREEEEDGEDGEDGEEAFIE</sequence>
<proteinExistence type="inferred from homology"/>
<name>A0AAD3XK44_NEPGR</name>
<dbReference type="PANTHER" id="PTHR33155:SF9">
    <property type="entry name" value="FANTASTIC FOUR-LIKE PROTEIN (DUF3049)"/>
    <property type="match status" value="1"/>
</dbReference>
<dbReference type="AlphaFoldDB" id="A0AAD3XK44"/>
<dbReference type="EMBL" id="BSYO01000007">
    <property type="protein sequence ID" value="GMH07335.1"/>
    <property type="molecule type" value="Genomic_DNA"/>
</dbReference>
<dbReference type="Pfam" id="PF11250">
    <property type="entry name" value="FAF"/>
    <property type="match status" value="1"/>
</dbReference>
<organism evidence="4 5">
    <name type="scientific">Nepenthes gracilis</name>
    <name type="common">Slender pitcher plant</name>
    <dbReference type="NCBI Taxonomy" id="150966"/>
    <lineage>
        <taxon>Eukaryota</taxon>
        <taxon>Viridiplantae</taxon>
        <taxon>Streptophyta</taxon>
        <taxon>Embryophyta</taxon>
        <taxon>Tracheophyta</taxon>
        <taxon>Spermatophyta</taxon>
        <taxon>Magnoliopsida</taxon>
        <taxon>eudicotyledons</taxon>
        <taxon>Gunneridae</taxon>
        <taxon>Pentapetalae</taxon>
        <taxon>Caryophyllales</taxon>
        <taxon>Nepenthaceae</taxon>
        <taxon>Nepenthes</taxon>
    </lineage>
</organism>
<comment type="caution">
    <text evidence="4">The sequence shown here is derived from an EMBL/GenBank/DDBJ whole genome shotgun (WGS) entry which is preliminary data.</text>
</comment>
<dbReference type="InterPro" id="IPR046431">
    <property type="entry name" value="FAF_dom"/>
</dbReference>
<dbReference type="InterPro" id="IPR021410">
    <property type="entry name" value="FAF"/>
</dbReference>
<feature type="compositionally biased region" description="Polar residues" evidence="2">
    <location>
        <begin position="16"/>
        <end position="26"/>
    </location>
</feature>
<evidence type="ECO:0000313" key="5">
    <source>
        <dbReference type="Proteomes" id="UP001279734"/>
    </source>
</evidence>
<comment type="similarity">
    <text evidence="1">Belongs to the fantastic four family.</text>
</comment>
<feature type="compositionally biased region" description="Acidic residues" evidence="2">
    <location>
        <begin position="244"/>
        <end position="275"/>
    </location>
</feature>
<evidence type="ECO:0000256" key="2">
    <source>
        <dbReference type="SAM" id="MobiDB-lite"/>
    </source>
</evidence>
<keyword evidence="5" id="KW-1185">Reference proteome</keyword>
<evidence type="ECO:0000256" key="1">
    <source>
        <dbReference type="ARBA" id="ARBA00008690"/>
    </source>
</evidence>
<feature type="region of interest" description="Disordered" evidence="2">
    <location>
        <begin position="1"/>
        <end position="26"/>
    </location>
</feature>
<feature type="domain" description="FAF" evidence="3">
    <location>
        <begin position="176"/>
        <end position="226"/>
    </location>
</feature>
<gene>
    <name evidence="4" type="ORF">Nepgr_009175</name>
</gene>
<feature type="region of interest" description="Disordered" evidence="2">
    <location>
        <begin position="236"/>
        <end position="275"/>
    </location>
</feature>
<dbReference type="Proteomes" id="UP001279734">
    <property type="component" value="Unassembled WGS sequence"/>
</dbReference>
<feature type="region of interest" description="Disordered" evidence="2">
    <location>
        <begin position="53"/>
        <end position="99"/>
    </location>
</feature>
<reference evidence="4" key="1">
    <citation type="submission" date="2023-05" db="EMBL/GenBank/DDBJ databases">
        <title>Nepenthes gracilis genome sequencing.</title>
        <authorList>
            <person name="Fukushima K."/>
        </authorList>
    </citation>
    <scope>NUCLEOTIDE SEQUENCE</scope>
    <source>
        <strain evidence="4">SING2019-196</strain>
    </source>
</reference>
<evidence type="ECO:0000259" key="3">
    <source>
        <dbReference type="Pfam" id="PF11250"/>
    </source>
</evidence>